<dbReference type="Pfam" id="PF07589">
    <property type="entry name" value="PEP-CTERM"/>
    <property type="match status" value="1"/>
</dbReference>
<name>A0A1I7I6D6_9PROT</name>
<gene>
    <name evidence="2" type="ORF">SAMN05216417_1159</name>
</gene>
<dbReference type="AlphaFoldDB" id="A0A1I7I6D6"/>
<dbReference type="OrthoDB" id="8565582at2"/>
<organism evidence="2 3">
    <name type="scientific">Nitrosospira multiformis</name>
    <dbReference type="NCBI Taxonomy" id="1231"/>
    <lineage>
        <taxon>Bacteria</taxon>
        <taxon>Pseudomonadati</taxon>
        <taxon>Pseudomonadota</taxon>
        <taxon>Betaproteobacteria</taxon>
        <taxon>Nitrosomonadales</taxon>
        <taxon>Nitrosomonadaceae</taxon>
        <taxon>Nitrosospira</taxon>
    </lineage>
</organism>
<dbReference type="Proteomes" id="UP000182649">
    <property type="component" value="Unassembled WGS sequence"/>
</dbReference>
<feature type="domain" description="Ice-binding protein C-terminal" evidence="1">
    <location>
        <begin position="203"/>
        <end position="227"/>
    </location>
</feature>
<sequence length="234" mass="24286">MFCLSAMAAPAQLANQGYEAGLEGWVSSGDVTTPLQVVASSSMGGWVITPPQTEMAVLPSNSTGLQELDTFFGLNAGTIDAALAGDVNSGAAIKQSFTGLAGDTLTQYWNFASLGDTSDTSFNDSAFVIFNGEATVLASVENGGIEVGSHGHTGWQSFSYTLPADGTYTLGFGVVSMQDTVSYSMLFLDDQPGGDWTLPGMPPIPEPEIYAMLLVGLALIGVMTKRKSLSATAV</sequence>
<evidence type="ECO:0000259" key="1">
    <source>
        <dbReference type="Pfam" id="PF07589"/>
    </source>
</evidence>
<reference evidence="3" key="1">
    <citation type="submission" date="2016-10" db="EMBL/GenBank/DDBJ databases">
        <authorList>
            <person name="Varghese N."/>
            <person name="Submissions S."/>
        </authorList>
    </citation>
    <scope>NUCLEOTIDE SEQUENCE [LARGE SCALE GENOMIC DNA]</scope>
    <source>
        <strain evidence="3">Nl14</strain>
    </source>
</reference>
<accession>A0A1I7I6D6</accession>
<dbReference type="InterPro" id="IPR013424">
    <property type="entry name" value="Ice-binding_C"/>
</dbReference>
<evidence type="ECO:0000313" key="2">
    <source>
        <dbReference type="EMBL" id="SFU68510.1"/>
    </source>
</evidence>
<protein>
    <submittedName>
        <fullName evidence="2">PEP-CTERM protein-sorting domain-containing protein</fullName>
    </submittedName>
</protein>
<evidence type="ECO:0000313" key="3">
    <source>
        <dbReference type="Proteomes" id="UP000182649"/>
    </source>
</evidence>
<dbReference type="EMBL" id="FPBZ01000015">
    <property type="protein sequence ID" value="SFU68510.1"/>
    <property type="molecule type" value="Genomic_DNA"/>
</dbReference>
<proteinExistence type="predicted"/>